<proteinExistence type="predicted"/>
<dbReference type="Pfam" id="PF00149">
    <property type="entry name" value="Metallophos"/>
    <property type="match status" value="1"/>
</dbReference>
<evidence type="ECO:0000313" key="6">
    <source>
        <dbReference type="Proteomes" id="UP000269493"/>
    </source>
</evidence>
<dbReference type="Proteomes" id="UP000269493">
    <property type="component" value="Unassembled WGS sequence"/>
</dbReference>
<dbReference type="RefSeq" id="WP_022600277.1">
    <property type="nucleotide sequence ID" value="NZ_KI440781.1"/>
</dbReference>
<accession>A0A495VN66</accession>
<dbReference type="InterPro" id="IPR032285">
    <property type="entry name" value="Metallophos_N"/>
</dbReference>
<keyword evidence="1" id="KW-0732">Signal</keyword>
<feature type="domain" description="Calcineurin-like phosphoesterase N-terminal" evidence="4">
    <location>
        <begin position="34"/>
        <end position="110"/>
    </location>
</feature>
<dbReference type="GO" id="GO:0016787">
    <property type="term" value="F:hydrolase activity"/>
    <property type="evidence" value="ECO:0007669"/>
    <property type="project" value="InterPro"/>
</dbReference>
<evidence type="ECO:0000259" key="3">
    <source>
        <dbReference type="Pfam" id="PF16370"/>
    </source>
</evidence>
<comment type="caution">
    <text evidence="5">The sequence shown here is derived from an EMBL/GenBank/DDBJ whole genome shotgun (WGS) entry which is preliminary data.</text>
</comment>
<evidence type="ECO:0000313" key="5">
    <source>
        <dbReference type="EMBL" id="RKT49765.1"/>
    </source>
</evidence>
<feature type="chain" id="PRO_5019727251" evidence="1">
    <location>
        <begin position="22"/>
        <end position="470"/>
    </location>
</feature>
<dbReference type="AlphaFoldDB" id="A0A495VN66"/>
<dbReference type="InterPro" id="IPR051918">
    <property type="entry name" value="STPP_CPPED1"/>
</dbReference>
<protein>
    <submittedName>
        <fullName evidence="5">3',5'-cyclic AMP phosphodiesterase CpdA</fullName>
    </submittedName>
</protein>
<dbReference type="OrthoDB" id="1776264at2"/>
<evidence type="ECO:0000256" key="1">
    <source>
        <dbReference type="SAM" id="SignalP"/>
    </source>
</evidence>
<dbReference type="EMBL" id="RBXN01000009">
    <property type="protein sequence ID" value="RKT49765.1"/>
    <property type="molecule type" value="Genomic_DNA"/>
</dbReference>
<dbReference type="SUPFAM" id="SSF49464">
    <property type="entry name" value="Carboxypeptidase regulatory domain-like"/>
    <property type="match status" value="1"/>
</dbReference>
<dbReference type="InterPro" id="IPR029052">
    <property type="entry name" value="Metallo-depent_PP-like"/>
</dbReference>
<evidence type="ECO:0000259" key="4">
    <source>
        <dbReference type="Pfam" id="PF16371"/>
    </source>
</evidence>
<name>A0A495VN66_9BACT</name>
<dbReference type="InterPro" id="IPR004843">
    <property type="entry name" value="Calcineurin-like_PHP"/>
</dbReference>
<sequence>MKKLKLVLLWLGIFGFWTVNQASQAQTPINGKVVDTQNRPIPGVVVNNGINFTVTDQNGTYSLPTDIEKCHHISISVPADYYIPVNELNLIEFYKPIKKEKSSDSYNFTLKKRERIEKKFTYLVFSDPQPKNDFHFVRFFTETVPDVKKFLNTKQGDVYGFVEGDIVSDALHLYPLYTSAVASWNIPMMHVIGNHDFDQKFAAFSHTGNKKKYAEHEYESFFGPTDYSLNIGDIHIICMKDIDYLGNKKYNTRFLKEQLEWLKKDLSYVKPGSTVFLNVHVPLFNMLKDSQSNAKSVLSILQKFNVHIFSGHTHFHKNEILANNIYEHNVGAVCGFHWQGNSSRCGTPNGYMIVDVDGDNIRWHFKPTGHDLSYQFKIYKPGEFSSQTEYIVANVWDWDNTYKINWYEDGILKGSMEQFSDIDQDFIDSGRVKVYRTDHLFRAKPSSTAKEIKIEVINRFGETYTKTIEL</sequence>
<feature type="signal peptide" evidence="1">
    <location>
        <begin position="1"/>
        <end position="21"/>
    </location>
</feature>
<feature type="domain" description="Calcineurin-like phosphoesterase" evidence="2">
    <location>
        <begin position="122"/>
        <end position="314"/>
    </location>
</feature>
<organism evidence="5 6">
    <name type="scientific">Coprobacter fastidiosus NSB1 = JCM 33896</name>
    <dbReference type="NCBI Taxonomy" id="1349822"/>
    <lineage>
        <taxon>Bacteria</taxon>
        <taxon>Pseudomonadati</taxon>
        <taxon>Bacteroidota</taxon>
        <taxon>Bacteroidia</taxon>
        <taxon>Bacteroidales</taxon>
        <taxon>Barnesiellaceae</taxon>
        <taxon>Coprobacter</taxon>
    </lineage>
</organism>
<gene>
    <name evidence="5" type="ORF">BC742_2351</name>
</gene>
<dbReference type="InterPro" id="IPR032288">
    <property type="entry name" value="Metallophos_C"/>
</dbReference>
<reference evidence="5 6" key="1">
    <citation type="submission" date="2018-10" db="EMBL/GenBank/DDBJ databases">
        <title>Genomic Encyclopedia of Archaeal and Bacterial Type Strains, Phase II (KMG-II): from individual species to whole genera.</title>
        <authorList>
            <person name="Goeker M."/>
        </authorList>
    </citation>
    <scope>NUCLEOTIDE SEQUENCE [LARGE SCALE GENOMIC DNA]</scope>
    <source>
        <strain evidence="5 6">NSB1</strain>
    </source>
</reference>
<dbReference type="Pfam" id="PF16370">
    <property type="entry name" value="MetallophosC"/>
    <property type="match status" value="1"/>
</dbReference>
<dbReference type="SUPFAM" id="SSF56300">
    <property type="entry name" value="Metallo-dependent phosphatases"/>
    <property type="match status" value="1"/>
</dbReference>
<dbReference type="InterPro" id="IPR008969">
    <property type="entry name" value="CarboxyPept-like_regulatory"/>
</dbReference>
<feature type="domain" description="Calcineurin-like phosphoesterase C-terminal" evidence="3">
    <location>
        <begin position="327"/>
        <end position="464"/>
    </location>
</feature>
<dbReference type="PANTHER" id="PTHR43143">
    <property type="entry name" value="METALLOPHOSPHOESTERASE, CALCINEURIN SUPERFAMILY"/>
    <property type="match status" value="1"/>
</dbReference>
<dbReference type="PANTHER" id="PTHR43143:SF1">
    <property type="entry name" value="SERINE_THREONINE-PROTEIN PHOSPHATASE CPPED1"/>
    <property type="match status" value="1"/>
</dbReference>
<dbReference type="GeneID" id="92929220"/>
<dbReference type="Gene3D" id="3.60.21.10">
    <property type="match status" value="1"/>
</dbReference>
<keyword evidence="6" id="KW-1185">Reference proteome</keyword>
<dbReference type="Pfam" id="PF16371">
    <property type="entry name" value="MetallophosN"/>
    <property type="match status" value="1"/>
</dbReference>
<evidence type="ECO:0000259" key="2">
    <source>
        <dbReference type="Pfam" id="PF00149"/>
    </source>
</evidence>